<evidence type="ECO:0000313" key="4">
    <source>
        <dbReference type="EMBL" id="KAG2549650.1"/>
    </source>
</evidence>
<dbReference type="Proteomes" id="UP000823388">
    <property type="component" value="Chromosome 9K"/>
</dbReference>
<evidence type="ECO:0000256" key="1">
    <source>
        <dbReference type="RuleBase" id="RU367018"/>
    </source>
</evidence>
<keyword evidence="1" id="KW-0862">Zinc</keyword>
<comment type="subcellular location">
    <subcellularLocation>
        <location evidence="1">Nucleus</location>
    </subcellularLocation>
</comment>
<reference evidence="4" key="1">
    <citation type="submission" date="2020-05" db="EMBL/GenBank/DDBJ databases">
        <title>WGS assembly of Panicum virgatum.</title>
        <authorList>
            <person name="Lovell J.T."/>
            <person name="Jenkins J."/>
            <person name="Shu S."/>
            <person name="Juenger T.E."/>
            <person name="Schmutz J."/>
        </authorList>
    </citation>
    <scope>NUCLEOTIDE SEQUENCE</scope>
    <source>
        <strain evidence="4">AP13</strain>
    </source>
</reference>
<dbReference type="PANTHER" id="PTHR31669:SF217">
    <property type="entry name" value="PROTEIN FAR1-RELATED SEQUENCE"/>
    <property type="match status" value="1"/>
</dbReference>
<evidence type="ECO:0000256" key="2">
    <source>
        <dbReference type="SAM" id="MobiDB-lite"/>
    </source>
</evidence>
<comment type="function">
    <text evidence="1">Putative transcription activator involved in regulating light control of development.</text>
</comment>
<feature type="region of interest" description="Disordered" evidence="2">
    <location>
        <begin position="397"/>
        <end position="492"/>
    </location>
</feature>
<keyword evidence="1" id="KW-0539">Nucleus</keyword>
<gene>
    <name evidence="4" type="ORF">PVAP13_9KG283500</name>
</gene>
<sequence>MFVGANNNLKNATFGQALIGAESTRSFRWLFETFKSCMGDEDPAMRQAIKVEFDKTHHRNCHWHILRPWEFELDQLYTQHKDMKLKEKLESLINYPLGPTQFEVEWKRLVDECGIAEHPAIKALWEKRERWISAYFKGMYSEVVRACKAKFDEQLSRVYTRAVCQEYKKQYNNSTTFVIEPDPDPRVKNGWLVKHENGEGSFCWAQHAFRVVADKDSGEYSYECKQWEHTAFTHLQVRRIPERYILKRYTCNAKEEVTWDRHDGVRIGGQASKEQCRMSKLLPKLMRLGRAGSKSDRAFEEANRQLDKITPGIEMFLETSGPVEHSGIAGTNLPQSSTLMHAGTLLIEPPMPRTKGRGPGKQKKNDVQAPLNGTPLSTYTRVNYGHRQCSICGVRGTHYSTTCPMNPDRSKSAEMRATRKNTKKNDGPPRKRGQPKIVKDLHDESDLSQDELSEDELPVAQPCSAATDGRVGEVGAENSGRRRRAKRVNYQE</sequence>
<feature type="compositionally biased region" description="Basic residues" evidence="2">
    <location>
        <begin position="481"/>
        <end position="492"/>
    </location>
</feature>
<feature type="region of interest" description="Disordered" evidence="2">
    <location>
        <begin position="349"/>
        <end position="374"/>
    </location>
</feature>
<accession>A0A8T0NJU9</accession>
<comment type="caution">
    <text evidence="4">The sequence shown here is derived from an EMBL/GenBank/DDBJ whole genome shotgun (WGS) entry which is preliminary data.</text>
</comment>
<evidence type="ECO:0000313" key="5">
    <source>
        <dbReference type="Proteomes" id="UP000823388"/>
    </source>
</evidence>
<protein>
    <recommendedName>
        <fullName evidence="1">Protein FAR1-RELATED SEQUENCE</fullName>
    </recommendedName>
</protein>
<comment type="similarity">
    <text evidence="1">Belongs to the FHY3/FAR1 family.</text>
</comment>
<dbReference type="InterPro" id="IPR018289">
    <property type="entry name" value="MULE_transposase_dom"/>
</dbReference>
<dbReference type="GO" id="GO:0005634">
    <property type="term" value="C:nucleus"/>
    <property type="evidence" value="ECO:0007669"/>
    <property type="project" value="UniProtKB-SubCell"/>
</dbReference>
<keyword evidence="1" id="KW-0863">Zinc-finger</keyword>
<feature type="compositionally biased region" description="Basic and acidic residues" evidence="2">
    <location>
        <begin position="408"/>
        <end position="429"/>
    </location>
</feature>
<dbReference type="InterPro" id="IPR031052">
    <property type="entry name" value="FHY3/FAR1"/>
</dbReference>
<feature type="domain" description="MULE transposase" evidence="3">
    <location>
        <begin position="2"/>
        <end position="66"/>
    </location>
</feature>
<dbReference type="Pfam" id="PF10551">
    <property type="entry name" value="MULE"/>
    <property type="match status" value="1"/>
</dbReference>
<evidence type="ECO:0000259" key="3">
    <source>
        <dbReference type="Pfam" id="PF10551"/>
    </source>
</evidence>
<keyword evidence="1" id="KW-0479">Metal-binding</keyword>
<name>A0A8T0NJU9_PANVG</name>
<dbReference type="GO" id="GO:0008270">
    <property type="term" value="F:zinc ion binding"/>
    <property type="evidence" value="ECO:0007669"/>
    <property type="project" value="UniProtKB-UniRule"/>
</dbReference>
<dbReference type="AlphaFoldDB" id="A0A8T0NJU9"/>
<keyword evidence="5" id="KW-1185">Reference proteome</keyword>
<feature type="compositionally biased region" description="Acidic residues" evidence="2">
    <location>
        <begin position="446"/>
        <end position="457"/>
    </location>
</feature>
<organism evidence="4 5">
    <name type="scientific">Panicum virgatum</name>
    <name type="common">Blackwell switchgrass</name>
    <dbReference type="NCBI Taxonomy" id="38727"/>
    <lineage>
        <taxon>Eukaryota</taxon>
        <taxon>Viridiplantae</taxon>
        <taxon>Streptophyta</taxon>
        <taxon>Embryophyta</taxon>
        <taxon>Tracheophyta</taxon>
        <taxon>Spermatophyta</taxon>
        <taxon>Magnoliopsida</taxon>
        <taxon>Liliopsida</taxon>
        <taxon>Poales</taxon>
        <taxon>Poaceae</taxon>
        <taxon>PACMAD clade</taxon>
        <taxon>Panicoideae</taxon>
        <taxon>Panicodae</taxon>
        <taxon>Paniceae</taxon>
        <taxon>Panicinae</taxon>
        <taxon>Panicum</taxon>
        <taxon>Panicum sect. Hiantes</taxon>
    </lineage>
</organism>
<proteinExistence type="inferred from homology"/>
<dbReference type="GO" id="GO:0006355">
    <property type="term" value="P:regulation of DNA-templated transcription"/>
    <property type="evidence" value="ECO:0007669"/>
    <property type="project" value="UniProtKB-UniRule"/>
</dbReference>
<dbReference type="PANTHER" id="PTHR31669">
    <property type="entry name" value="PROTEIN FAR1-RELATED SEQUENCE 10-RELATED"/>
    <property type="match status" value="1"/>
</dbReference>
<dbReference type="EMBL" id="CM029053">
    <property type="protein sequence ID" value="KAG2549650.1"/>
    <property type="molecule type" value="Genomic_DNA"/>
</dbReference>